<dbReference type="InterPro" id="IPR050990">
    <property type="entry name" value="UPF0237/GcvR_regulator"/>
</dbReference>
<reference evidence="3 4" key="1">
    <citation type="submission" date="2018-05" db="EMBL/GenBank/DDBJ databases">
        <title>Genomic Encyclopedia of Type Strains, Phase IV (KMG-IV): sequencing the most valuable type-strain genomes for metagenomic binning, comparative biology and taxonomic classification.</title>
        <authorList>
            <person name="Goeker M."/>
        </authorList>
    </citation>
    <scope>NUCLEOTIDE SEQUENCE [LARGE SCALE GENOMIC DNA]</scope>
    <source>
        <strain evidence="3 4">JC118</strain>
    </source>
</reference>
<dbReference type="InterPro" id="IPR002912">
    <property type="entry name" value="ACT_dom"/>
</dbReference>
<proteinExistence type="inferred from homology"/>
<dbReference type="NCBIfam" id="NF001220">
    <property type="entry name" value="PRK00194.1"/>
    <property type="match status" value="1"/>
</dbReference>
<dbReference type="PANTHER" id="PTHR34875">
    <property type="entry name" value="UPF0237 PROTEIN MJ1558"/>
    <property type="match status" value="1"/>
</dbReference>
<dbReference type="EMBL" id="QJKH01000006">
    <property type="protein sequence ID" value="PXX78888.1"/>
    <property type="molecule type" value="Genomic_DNA"/>
</dbReference>
<dbReference type="InterPro" id="IPR045865">
    <property type="entry name" value="ACT-like_dom_sf"/>
</dbReference>
<dbReference type="SUPFAM" id="SSF55021">
    <property type="entry name" value="ACT-like"/>
    <property type="match status" value="1"/>
</dbReference>
<dbReference type="HAMAP" id="MF_01054">
    <property type="entry name" value="UPF0237"/>
    <property type="match status" value="1"/>
</dbReference>
<name>A0A318KQ36_9FIRM</name>
<evidence type="ECO:0000313" key="3">
    <source>
        <dbReference type="EMBL" id="PXX78888.1"/>
    </source>
</evidence>
<comment type="caution">
    <text evidence="3">The sequence shown here is derived from an EMBL/GenBank/DDBJ whole genome shotgun (WGS) entry which is preliminary data.</text>
</comment>
<dbReference type="STRING" id="1034346.GCA_000313565_01061"/>
<dbReference type="PANTHER" id="PTHR34875:SF6">
    <property type="entry name" value="UPF0237 PROTEIN MJ1558"/>
    <property type="match status" value="1"/>
</dbReference>
<sequence>MKAVVSVLGKDSVGILAKVSKECADVNANVLEVSQNIMQEMFAMIMMIDISHINCDFKDFVDHMSAYGDQNNLKIHVMHEDIFNSMHRI</sequence>
<dbReference type="Pfam" id="PF13740">
    <property type="entry name" value="ACT_6"/>
    <property type="match status" value="1"/>
</dbReference>
<gene>
    <name evidence="3" type="ORF">DES51_1065</name>
</gene>
<dbReference type="Proteomes" id="UP000247612">
    <property type="component" value="Unassembled WGS sequence"/>
</dbReference>
<comment type="similarity">
    <text evidence="1">Belongs to the UPF0237 family.</text>
</comment>
<dbReference type="RefSeq" id="WP_022937375.1">
    <property type="nucleotide sequence ID" value="NZ_CABKRQ010000003.1"/>
</dbReference>
<dbReference type="InterPro" id="IPR022986">
    <property type="entry name" value="UPF0237_ACT"/>
</dbReference>
<feature type="domain" description="ACT" evidence="2">
    <location>
        <begin position="4"/>
        <end position="78"/>
    </location>
</feature>
<accession>A0A318KQ36</accession>
<evidence type="ECO:0000313" key="4">
    <source>
        <dbReference type="Proteomes" id="UP000247612"/>
    </source>
</evidence>
<organism evidence="3 4">
    <name type="scientific">Dielma fastidiosa</name>
    <dbReference type="NCBI Taxonomy" id="1034346"/>
    <lineage>
        <taxon>Bacteria</taxon>
        <taxon>Bacillati</taxon>
        <taxon>Bacillota</taxon>
        <taxon>Erysipelotrichia</taxon>
        <taxon>Erysipelotrichales</taxon>
        <taxon>Erysipelotrichaceae</taxon>
        <taxon>Dielma</taxon>
    </lineage>
</organism>
<dbReference type="CDD" id="cd04872">
    <property type="entry name" value="ACT_1ZPV"/>
    <property type="match status" value="1"/>
</dbReference>
<evidence type="ECO:0000259" key="2">
    <source>
        <dbReference type="PROSITE" id="PS51671"/>
    </source>
</evidence>
<dbReference type="OrthoDB" id="9803078at2"/>
<dbReference type="AlphaFoldDB" id="A0A318KQ36"/>
<evidence type="ECO:0000256" key="1">
    <source>
        <dbReference type="HAMAP-Rule" id="MF_01054"/>
    </source>
</evidence>
<protein>
    <recommendedName>
        <fullName evidence="1">UPF0237 protein DES51_1065</fullName>
    </recommendedName>
</protein>
<keyword evidence="4" id="KW-1185">Reference proteome</keyword>
<dbReference type="Gene3D" id="3.30.70.260">
    <property type="match status" value="1"/>
</dbReference>
<dbReference type="PROSITE" id="PS51671">
    <property type="entry name" value="ACT"/>
    <property type="match status" value="1"/>
</dbReference>